<feature type="region of interest" description="Disordered" evidence="1">
    <location>
        <begin position="61"/>
        <end position="80"/>
    </location>
</feature>
<protein>
    <submittedName>
        <fullName evidence="2">Uncharacterized protein</fullName>
    </submittedName>
</protein>
<gene>
    <name evidence="2" type="ORF">FAEPRAM212_01091</name>
</gene>
<dbReference type="EMBL" id="ABED02000023">
    <property type="protein sequence ID" value="EDP22057.1"/>
    <property type="molecule type" value="Genomic_DNA"/>
</dbReference>
<dbReference type="HOGENOM" id="CLU_2584554_0_0_9"/>
<reference evidence="2 3" key="2">
    <citation type="submission" date="2007-09" db="EMBL/GenBank/DDBJ databases">
        <authorList>
            <person name="Fulton L."/>
            <person name="Clifton S."/>
            <person name="Fulton B."/>
            <person name="Xu J."/>
            <person name="Minx P."/>
            <person name="Pepin K.H."/>
            <person name="Johnson M."/>
            <person name="Thiruvilangam P."/>
            <person name="Bhonagiri V."/>
            <person name="Nash W.E."/>
            <person name="Mardis E.R."/>
            <person name="Wilson R.K."/>
        </authorList>
    </citation>
    <scope>NUCLEOTIDE SEQUENCE [LARGE SCALE GENOMIC DNA]</scope>
    <source>
        <strain evidence="2 3">M21/2</strain>
    </source>
</reference>
<comment type="caution">
    <text evidence="2">The sequence shown here is derived from an EMBL/GenBank/DDBJ whole genome shotgun (WGS) entry which is preliminary data.</text>
</comment>
<name>A8S9M5_9FIRM</name>
<evidence type="ECO:0000313" key="3">
    <source>
        <dbReference type="Proteomes" id="UP000005945"/>
    </source>
</evidence>
<accession>A8S9M5</accession>
<dbReference type="AlphaFoldDB" id="A8S9M5"/>
<proteinExistence type="predicted"/>
<reference evidence="2 3" key="1">
    <citation type="submission" date="2007-09" db="EMBL/GenBank/DDBJ databases">
        <title>Draft genome sequence of Faecalibacterium prausnitzii M21/2.</title>
        <authorList>
            <person name="Sudarsanam P."/>
            <person name="Ley R."/>
            <person name="Guruge J."/>
            <person name="Turnbaugh P.J."/>
            <person name="Mahowald M."/>
            <person name="Liep D."/>
            <person name="Gordon J."/>
        </authorList>
    </citation>
    <scope>NUCLEOTIDE SEQUENCE [LARGE SCALE GENOMIC DNA]</scope>
    <source>
        <strain evidence="2 3">M21/2</strain>
    </source>
</reference>
<sequence>MHFAHIQRKIYFEFWGSEKSAELVGAKPLHLLAQTALPLKSPTGAFIAAQTRTFQNPFFTEGNHKNTPGQHAELSGGVVL</sequence>
<dbReference type="Proteomes" id="UP000005945">
    <property type="component" value="Unassembled WGS sequence"/>
</dbReference>
<evidence type="ECO:0000256" key="1">
    <source>
        <dbReference type="SAM" id="MobiDB-lite"/>
    </source>
</evidence>
<evidence type="ECO:0000313" key="2">
    <source>
        <dbReference type="EMBL" id="EDP22057.1"/>
    </source>
</evidence>
<organism evidence="2 3">
    <name type="scientific">Faecalibacterium prausnitzii M21/2</name>
    <dbReference type="NCBI Taxonomy" id="411485"/>
    <lineage>
        <taxon>Bacteria</taxon>
        <taxon>Bacillati</taxon>
        <taxon>Bacillota</taxon>
        <taxon>Clostridia</taxon>
        <taxon>Eubacteriales</taxon>
        <taxon>Oscillospiraceae</taxon>
        <taxon>Faecalibacterium</taxon>
    </lineage>
</organism>